<reference evidence="1 2" key="1">
    <citation type="submission" date="2020-08" db="EMBL/GenBank/DDBJ databases">
        <title>Sequencing the genomes of 1000 actinobacteria strains.</title>
        <authorList>
            <person name="Klenk H.-P."/>
        </authorList>
    </citation>
    <scope>NUCLEOTIDE SEQUENCE [LARGE SCALE GENOMIC DNA]</scope>
    <source>
        <strain evidence="1 2">DSM 44551</strain>
    </source>
</reference>
<name>A0A7W8QQD1_9ACTN</name>
<comment type="caution">
    <text evidence="1">The sequence shown here is derived from an EMBL/GenBank/DDBJ whole genome shotgun (WGS) entry which is preliminary data.</text>
</comment>
<gene>
    <name evidence="1" type="ORF">HDA36_004729</name>
</gene>
<proteinExistence type="predicted"/>
<protein>
    <submittedName>
        <fullName evidence="1">Uncharacterized protein</fullName>
    </submittedName>
</protein>
<keyword evidence="2" id="KW-1185">Reference proteome</keyword>
<evidence type="ECO:0000313" key="2">
    <source>
        <dbReference type="Proteomes" id="UP000572635"/>
    </source>
</evidence>
<dbReference type="RefSeq" id="WP_184395424.1">
    <property type="nucleotide sequence ID" value="NZ_BAAAJD010000060.1"/>
</dbReference>
<dbReference type="Proteomes" id="UP000572635">
    <property type="component" value="Unassembled WGS sequence"/>
</dbReference>
<evidence type="ECO:0000313" key="1">
    <source>
        <dbReference type="EMBL" id="MBB5434645.1"/>
    </source>
</evidence>
<sequence length="87" mass="9424">MSDEWSWHYNPDAEHVVAGLPAEVVAEVERPAEQLAILGHDAAAAGRGPAHGGGLRTLDVFGGRGFFMYLAPERMRVISVVRVVWLG</sequence>
<organism evidence="1 2">
    <name type="scientific">Nocardiopsis composta</name>
    <dbReference type="NCBI Taxonomy" id="157465"/>
    <lineage>
        <taxon>Bacteria</taxon>
        <taxon>Bacillati</taxon>
        <taxon>Actinomycetota</taxon>
        <taxon>Actinomycetes</taxon>
        <taxon>Streptosporangiales</taxon>
        <taxon>Nocardiopsidaceae</taxon>
        <taxon>Nocardiopsis</taxon>
    </lineage>
</organism>
<dbReference type="AlphaFoldDB" id="A0A7W8QQD1"/>
<dbReference type="EMBL" id="JACHDB010000001">
    <property type="protein sequence ID" value="MBB5434645.1"/>
    <property type="molecule type" value="Genomic_DNA"/>
</dbReference>
<accession>A0A7W8QQD1</accession>